<organismHost>
    <name type="scientific">Potamochoerus larvatus</name>
    <name type="common">Bushpig</name>
    <dbReference type="NCBI Taxonomy" id="273792"/>
</organismHost>
<organismHost>
    <name type="scientific">Phacochoerus africanus</name>
    <name type="common">Warthog</name>
    <dbReference type="NCBI Taxonomy" id="41426"/>
</organismHost>
<reference evidence="2" key="1">
    <citation type="submission" date="2020-01" db="EMBL/GenBank/DDBJ databases">
        <authorList>
            <person name="Chastagner A."/>
            <person name="Le Potier M.-F."/>
            <person name="Pereira de Oliveira R."/>
        </authorList>
    </citation>
    <scope>NUCLEOTIDE SEQUENCE [LARGE SCALE GENOMIC DNA]</scope>
    <source>
        <strain evidence="2">Liv13/33</strain>
    </source>
</reference>
<proteinExistence type="predicted"/>
<dbReference type="EMBL" id="MN913970">
    <property type="protein sequence ID" value="QID21260.1"/>
    <property type="molecule type" value="Genomic_DNA"/>
</dbReference>
<name>A0A6G6AHS8_ASF</name>
<organismHost>
    <name type="scientific">Ornithodoros moubata</name>
    <name type="common">Soft tick</name>
    <name type="synonym">Argasid tick</name>
    <dbReference type="NCBI Taxonomy" id="6938"/>
</organismHost>
<dbReference type="Proteomes" id="UP000500872">
    <property type="component" value="Segment"/>
</dbReference>
<protein>
    <submittedName>
        <fullName evidence="1">Uncharacterized protein</fullName>
    </submittedName>
</protein>
<evidence type="ECO:0000313" key="1">
    <source>
        <dbReference type="EMBL" id="QID21260.1"/>
    </source>
</evidence>
<organism evidence="1 2">
    <name type="scientific">African swine fever virus</name>
    <name type="common">ASFV</name>
    <dbReference type="NCBI Taxonomy" id="10497"/>
    <lineage>
        <taxon>Viruses</taxon>
        <taxon>Varidnaviria</taxon>
        <taxon>Bamfordvirae</taxon>
        <taxon>Nucleocytoviricota</taxon>
        <taxon>Pokkesviricetes</taxon>
        <taxon>Asfuvirales</taxon>
        <taxon>Asfarviridae</taxon>
        <taxon>Asfivirus</taxon>
        <taxon>Asfivirus haemorrhagiae</taxon>
    </lineage>
</organism>
<evidence type="ECO:0000313" key="2">
    <source>
        <dbReference type="Proteomes" id="UP000500872"/>
    </source>
</evidence>
<organismHost>
    <name type="scientific">Sus scrofa</name>
    <name type="common">Pig</name>
    <dbReference type="NCBI Taxonomy" id="9823"/>
</organismHost>
<organismHost>
    <name type="scientific">Ornithodoros</name>
    <name type="common">relapsing fever ticks</name>
    <dbReference type="NCBI Taxonomy" id="6937"/>
</organismHost>
<sequence length="89" mass="9659">MIWGLPRFPVEGVCPFPPTRTSKFLSAPCRCPPFGPIRFLARDLPSSKVVGGNTSKQGLFPCGASSKPGSTIFYLKRGFIRMIPTKSNG</sequence>
<organismHost>
    <name type="scientific">Phacochoerus aethiopicus</name>
    <name type="common">Warthog</name>
    <dbReference type="NCBI Taxonomy" id="85517"/>
</organismHost>
<accession>A0A6G6AHS8</accession>